<evidence type="ECO:0000259" key="9">
    <source>
        <dbReference type="PROSITE" id="PS50926"/>
    </source>
</evidence>
<dbReference type="GO" id="GO:0080090">
    <property type="term" value="P:regulation of primary metabolic process"/>
    <property type="evidence" value="ECO:0007669"/>
    <property type="project" value="UniProtKB-ARBA"/>
</dbReference>
<reference evidence="12" key="1">
    <citation type="submission" date="2021-02" db="EMBL/GenBank/DDBJ databases">
        <authorList>
            <person name="Nowell W R."/>
        </authorList>
    </citation>
    <scope>NUCLEOTIDE SEQUENCE</scope>
</reference>
<evidence type="ECO:0000256" key="6">
    <source>
        <dbReference type="ARBA" id="ARBA00022723"/>
    </source>
</evidence>
<dbReference type="Pfam" id="PF01938">
    <property type="entry name" value="TRAM"/>
    <property type="match status" value="1"/>
</dbReference>
<organism evidence="12 13">
    <name type="scientific">Rotaria sordida</name>
    <dbReference type="NCBI Taxonomy" id="392033"/>
    <lineage>
        <taxon>Eukaryota</taxon>
        <taxon>Metazoa</taxon>
        <taxon>Spiralia</taxon>
        <taxon>Gnathifera</taxon>
        <taxon>Rotifera</taxon>
        <taxon>Eurotatoria</taxon>
        <taxon>Bdelloidea</taxon>
        <taxon>Philodinida</taxon>
        <taxon>Philodinidae</taxon>
        <taxon>Rotaria</taxon>
    </lineage>
</organism>
<dbReference type="EMBL" id="CAJOAX010000011">
    <property type="protein sequence ID" value="CAF3477541.1"/>
    <property type="molecule type" value="Genomic_DNA"/>
</dbReference>
<dbReference type="Pfam" id="PF10046">
    <property type="entry name" value="BLOC1_2"/>
    <property type="match status" value="1"/>
</dbReference>
<dbReference type="SFLD" id="SFLDG01061">
    <property type="entry name" value="methylthiotransferase"/>
    <property type="match status" value="1"/>
</dbReference>
<dbReference type="PANTHER" id="PTHR43020">
    <property type="entry name" value="CDK5 REGULATORY SUBUNIT-ASSOCIATED PROTEIN 1"/>
    <property type="match status" value="1"/>
</dbReference>
<dbReference type="AlphaFoldDB" id="A0A818FN31"/>
<evidence type="ECO:0000256" key="3">
    <source>
        <dbReference type="ARBA" id="ARBA00009815"/>
    </source>
</evidence>
<dbReference type="PROSITE" id="PS01278">
    <property type="entry name" value="MTTASE_RADICAL"/>
    <property type="match status" value="1"/>
</dbReference>
<proteinExistence type="inferred from homology"/>
<evidence type="ECO:0000256" key="2">
    <source>
        <dbReference type="ARBA" id="ARBA00008468"/>
    </source>
</evidence>
<dbReference type="PANTHER" id="PTHR43020:SF2">
    <property type="entry name" value="MITOCHONDRIAL TRNA METHYLTHIOTRANSFERASE CDK5RAP1"/>
    <property type="match status" value="1"/>
</dbReference>
<keyword evidence="5" id="KW-0949">S-adenosyl-L-methionine</keyword>
<feature type="domain" description="MTTase N-terminal" evidence="10">
    <location>
        <begin position="190"/>
        <end position="311"/>
    </location>
</feature>
<evidence type="ECO:0000256" key="4">
    <source>
        <dbReference type="ARBA" id="ARBA00022485"/>
    </source>
</evidence>
<dbReference type="InterPro" id="IPR002792">
    <property type="entry name" value="TRAM_dom"/>
</dbReference>
<comment type="caution">
    <text evidence="12">The sequence shown here is derived from an EMBL/GenBank/DDBJ whole genome shotgun (WGS) entry which is preliminary data.</text>
</comment>
<dbReference type="PROSITE" id="PS50926">
    <property type="entry name" value="TRAM"/>
    <property type="match status" value="1"/>
</dbReference>
<comment type="similarity">
    <text evidence="3">Belongs to the methylthiotransferase family. MiaB subfamily.</text>
</comment>
<dbReference type="PROSITE" id="PS51449">
    <property type="entry name" value="MTTASE_N"/>
    <property type="match status" value="1"/>
</dbReference>
<dbReference type="SUPFAM" id="SSF102114">
    <property type="entry name" value="Radical SAM enzymes"/>
    <property type="match status" value="1"/>
</dbReference>
<keyword evidence="8" id="KW-0411">Iron-sulfur</keyword>
<accession>A0A818FN31</accession>
<dbReference type="SFLD" id="SFLDF00413">
    <property type="entry name" value="CDK5RAP1"/>
    <property type="match status" value="1"/>
</dbReference>
<evidence type="ECO:0000313" key="13">
    <source>
        <dbReference type="Proteomes" id="UP000663823"/>
    </source>
</evidence>
<dbReference type="InterPro" id="IPR023404">
    <property type="entry name" value="rSAM_horseshoe"/>
</dbReference>
<dbReference type="InterPro" id="IPR038135">
    <property type="entry name" value="Methylthiotransferase_N_sf"/>
</dbReference>
<dbReference type="InterPro" id="IPR006638">
    <property type="entry name" value="Elp3/MiaA/NifB-like_rSAM"/>
</dbReference>
<dbReference type="GO" id="GO:0060255">
    <property type="term" value="P:regulation of macromolecule metabolic process"/>
    <property type="evidence" value="ECO:0007669"/>
    <property type="project" value="UniProtKB-ARBA"/>
</dbReference>
<dbReference type="InterPro" id="IPR019269">
    <property type="entry name" value="BLOC1_su2"/>
</dbReference>
<gene>
    <name evidence="12" type="ORF">OTI717_LOCUS316</name>
</gene>
<dbReference type="InterPro" id="IPR005839">
    <property type="entry name" value="Methylthiotransferase"/>
</dbReference>
<dbReference type="PROSITE" id="PS51918">
    <property type="entry name" value="RADICAL_SAM"/>
    <property type="match status" value="1"/>
</dbReference>
<evidence type="ECO:0000259" key="10">
    <source>
        <dbReference type="PROSITE" id="PS51449"/>
    </source>
</evidence>
<sequence length="681" mass="78641">MASSTSSNSQQPDDSSEKIAQQFLSTANDYFRSEIKCMVLVASDYDCLSQMNTTALDKYNQMRRKLEHVNNSVRTMNDTNCTKMLSTHTQLNEIEDAMSNLESTIMHLDAYSRSLETQMLHRLLFSRFSHYRYLSSVTAWREKLSQGPSLKSFIEQTVDQIQHESTLPPYLTQNNIDDYEPFDPSKHPKRRVYFDVYGCQMNENDTDIAYTFLDKHGGYERVHNEDDADIVLLMTCSIREGAEKKIWKKLQSLGHKKRIRSPYAPPFQIGVLGCMAERLKEKLIEREKIVDVVCGPDAYRSLPNLLDQTLLMSNQKGINTLLSLDETYADITPLRFDTNNRRAFVSIMRGCNNMCTFCIVPFTRGRERSRPMTSILDELRYLVDLGIKDVTLLGQNVNSYCDNSEMNISLHTTKTLSRGFRENYKTNLAKGSIRFATLLDQASNISSELRIRFTSPHPKDFPDDLLYIMHDRSNICKSIHLPCQSGSTRMLELMRRGYTKESYLSLVEHIRSIIPNIALSSDFIAGFCSETEDDHHDTLDVINRVRYNFIYSFPYSMREKTKAHYHLNDDISFDIKTRRHLEIHELFRHHAHLINQSYIGQIQLCLVEGPSKRSPDHDVAGRNDYNTKVIFSKQLFNSNEILQPGDYVEVRIDSATSQSLKGTPLKRTTLKDFKSLINTYC</sequence>
<dbReference type="Gene3D" id="3.80.30.20">
    <property type="entry name" value="tm_1862 like domain"/>
    <property type="match status" value="1"/>
</dbReference>
<evidence type="ECO:0000256" key="8">
    <source>
        <dbReference type="ARBA" id="ARBA00023014"/>
    </source>
</evidence>
<comment type="similarity">
    <text evidence="2">Belongs to the BLOC1S2 family.</text>
</comment>
<dbReference type="GO" id="GO:0005739">
    <property type="term" value="C:mitochondrion"/>
    <property type="evidence" value="ECO:0007669"/>
    <property type="project" value="TreeGrafter"/>
</dbReference>
<evidence type="ECO:0000256" key="1">
    <source>
        <dbReference type="ARBA" id="ARBA00001966"/>
    </source>
</evidence>
<dbReference type="InterPro" id="IPR058240">
    <property type="entry name" value="rSAM_sf"/>
</dbReference>
<dbReference type="InterPro" id="IPR006463">
    <property type="entry name" value="MiaB_methiolase"/>
</dbReference>
<dbReference type="Pfam" id="PF00919">
    <property type="entry name" value="UPF0004"/>
    <property type="match status" value="1"/>
</dbReference>
<dbReference type="InterPro" id="IPR007197">
    <property type="entry name" value="rSAM"/>
</dbReference>
<dbReference type="NCBIfam" id="TIGR01574">
    <property type="entry name" value="miaB-methiolase"/>
    <property type="match status" value="1"/>
</dbReference>
<evidence type="ECO:0000256" key="5">
    <source>
        <dbReference type="ARBA" id="ARBA00022691"/>
    </source>
</evidence>
<comment type="cofactor">
    <cofactor evidence="1">
        <name>[4Fe-4S] cluster</name>
        <dbReference type="ChEBI" id="CHEBI:49883"/>
    </cofactor>
</comment>
<dbReference type="SMART" id="SM00729">
    <property type="entry name" value="Elp3"/>
    <property type="match status" value="1"/>
</dbReference>
<protein>
    <submittedName>
        <fullName evidence="12">Uncharacterized protein</fullName>
    </submittedName>
</protein>
<dbReference type="SFLD" id="SFLDF00273">
    <property type="entry name" value="(dimethylallyl)adenosine_tRNA"/>
    <property type="match status" value="1"/>
</dbReference>
<dbReference type="GO" id="GO:0035597">
    <property type="term" value="F:tRNA-2-methylthio-N(6)-dimethylallyladenosine(37) synthase activity"/>
    <property type="evidence" value="ECO:0007669"/>
    <property type="project" value="TreeGrafter"/>
</dbReference>
<dbReference type="GO" id="GO:0046872">
    <property type="term" value="F:metal ion binding"/>
    <property type="evidence" value="ECO:0007669"/>
    <property type="project" value="UniProtKB-KW"/>
</dbReference>
<evidence type="ECO:0000256" key="7">
    <source>
        <dbReference type="ARBA" id="ARBA00023004"/>
    </source>
</evidence>
<keyword evidence="6" id="KW-0479">Metal-binding</keyword>
<name>A0A818FN31_9BILA</name>
<keyword evidence="7" id="KW-0408">Iron</keyword>
<dbReference type="FunFam" id="3.80.30.20:FF:000003">
    <property type="entry name" value="CDK5 regulatory subunit-associated protein 1"/>
    <property type="match status" value="1"/>
</dbReference>
<dbReference type="SFLD" id="SFLDS00029">
    <property type="entry name" value="Radical_SAM"/>
    <property type="match status" value="1"/>
</dbReference>
<feature type="domain" description="Radical SAM core" evidence="11">
    <location>
        <begin position="337"/>
        <end position="593"/>
    </location>
</feature>
<dbReference type="GO" id="GO:0051539">
    <property type="term" value="F:4 iron, 4 sulfur cluster binding"/>
    <property type="evidence" value="ECO:0007669"/>
    <property type="project" value="UniProtKB-KW"/>
</dbReference>
<dbReference type="Gene3D" id="3.40.50.12160">
    <property type="entry name" value="Methylthiotransferase, N-terminal domain"/>
    <property type="match status" value="1"/>
</dbReference>
<dbReference type="InterPro" id="IPR020612">
    <property type="entry name" value="Methylthiotransferase_CS"/>
</dbReference>
<dbReference type="GO" id="GO:0005829">
    <property type="term" value="C:cytosol"/>
    <property type="evidence" value="ECO:0007669"/>
    <property type="project" value="TreeGrafter"/>
</dbReference>
<dbReference type="SFLD" id="SFLDG01082">
    <property type="entry name" value="B12-binding_domain_containing"/>
    <property type="match status" value="1"/>
</dbReference>
<evidence type="ECO:0000259" key="11">
    <source>
        <dbReference type="PROSITE" id="PS51918"/>
    </source>
</evidence>
<dbReference type="Proteomes" id="UP000663823">
    <property type="component" value="Unassembled WGS sequence"/>
</dbReference>
<feature type="domain" description="TRAM" evidence="9">
    <location>
        <begin position="596"/>
        <end position="666"/>
    </location>
</feature>
<dbReference type="InterPro" id="IPR013848">
    <property type="entry name" value="Methylthiotransferase_N"/>
</dbReference>
<evidence type="ECO:0000313" key="12">
    <source>
        <dbReference type="EMBL" id="CAF3477541.1"/>
    </source>
</evidence>
<keyword evidence="4" id="KW-0004">4Fe-4S</keyword>
<dbReference type="Pfam" id="PF04055">
    <property type="entry name" value="Radical_SAM"/>
    <property type="match status" value="1"/>
</dbReference>
<dbReference type="FunFam" id="3.40.50.12160:FF:000003">
    <property type="entry name" value="CDK5 regulatory subunit-associated protein 1"/>
    <property type="match status" value="1"/>
</dbReference>
<dbReference type="NCBIfam" id="TIGR00089">
    <property type="entry name" value="MiaB/RimO family radical SAM methylthiotransferase"/>
    <property type="match status" value="1"/>
</dbReference>